<name>A0A160P1H1_STRLU</name>
<accession>A0A160P1H1</accession>
<sequence length="160" mass="15455">MSGELERGGEGGAHAAGSDDSDGEPGGAVLGTVHVGLPGLGGLGFWGCVHGVGFGLPFQSAGGTGRFLVMLRQRSGPLTGCPRGTGRGRGGGETAGETAGETVVGGRAADRLRGGLPAVRRRSVDGVPAGRSAGWFGRSVGEPVGGPGPRPVGGACASAV</sequence>
<dbReference type="EMBL" id="AP017424">
    <property type="protein sequence ID" value="BAU84213.1"/>
    <property type="molecule type" value="Genomic_DNA"/>
</dbReference>
<feature type="compositionally biased region" description="Gly residues" evidence="1">
    <location>
        <begin position="83"/>
        <end position="94"/>
    </location>
</feature>
<dbReference type="Proteomes" id="UP000217676">
    <property type="component" value="Chromosome"/>
</dbReference>
<feature type="region of interest" description="Disordered" evidence="1">
    <location>
        <begin position="78"/>
        <end position="102"/>
    </location>
</feature>
<keyword evidence="3" id="KW-1185">Reference proteome</keyword>
<feature type="region of interest" description="Disordered" evidence="1">
    <location>
        <begin position="1"/>
        <end position="29"/>
    </location>
</feature>
<proteinExistence type="predicted"/>
<evidence type="ECO:0000313" key="3">
    <source>
        <dbReference type="Proteomes" id="UP000217676"/>
    </source>
</evidence>
<protein>
    <submittedName>
        <fullName evidence="2">Uncharacterized protein</fullName>
    </submittedName>
</protein>
<dbReference type="AlphaFoldDB" id="A0A160P1H1"/>
<dbReference type="KEGG" id="slau:SLA_3302"/>
<evidence type="ECO:0000313" key="2">
    <source>
        <dbReference type="EMBL" id="BAU84213.1"/>
    </source>
</evidence>
<evidence type="ECO:0000256" key="1">
    <source>
        <dbReference type="SAM" id="MobiDB-lite"/>
    </source>
</evidence>
<organism evidence="2 3">
    <name type="scientific">Streptomyces laurentii</name>
    <dbReference type="NCBI Taxonomy" id="39478"/>
    <lineage>
        <taxon>Bacteria</taxon>
        <taxon>Bacillati</taxon>
        <taxon>Actinomycetota</taxon>
        <taxon>Actinomycetes</taxon>
        <taxon>Kitasatosporales</taxon>
        <taxon>Streptomycetaceae</taxon>
        <taxon>Streptomyces</taxon>
    </lineage>
</organism>
<feature type="region of interest" description="Disordered" evidence="1">
    <location>
        <begin position="140"/>
        <end position="160"/>
    </location>
</feature>
<reference evidence="2 3" key="1">
    <citation type="journal article" date="2016" name="Genome Announc.">
        <title>Complete Genome Sequence of Thiostrepton-Producing Streptomyces laurentii ATCC 31255.</title>
        <authorList>
            <person name="Doi K."/>
            <person name="Fujino Y."/>
            <person name="Nagayoshi Y."/>
            <person name="Ohshima T."/>
            <person name="Ogata S."/>
        </authorList>
    </citation>
    <scope>NUCLEOTIDE SEQUENCE [LARGE SCALE GENOMIC DNA]</scope>
    <source>
        <strain evidence="2 3">ATCC 31255</strain>
    </source>
</reference>
<gene>
    <name evidence="2" type="ORF">SLA_3302</name>
</gene>